<dbReference type="OrthoDB" id="5507138at2759"/>
<organism evidence="2 3">
    <name type="scientific">Sphaerosporella brunnea</name>
    <dbReference type="NCBI Taxonomy" id="1250544"/>
    <lineage>
        <taxon>Eukaryota</taxon>
        <taxon>Fungi</taxon>
        <taxon>Dikarya</taxon>
        <taxon>Ascomycota</taxon>
        <taxon>Pezizomycotina</taxon>
        <taxon>Pezizomycetes</taxon>
        <taxon>Pezizales</taxon>
        <taxon>Pyronemataceae</taxon>
        <taxon>Sphaerosporella</taxon>
    </lineage>
</organism>
<feature type="region of interest" description="Disordered" evidence="1">
    <location>
        <begin position="47"/>
        <end position="156"/>
    </location>
</feature>
<dbReference type="Proteomes" id="UP000326924">
    <property type="component" value="Unassembled WGS sequence"/>
</dbReference>
<feature type="compositionally biased region" description="Polar residues" evidence="1">
    <location>
        <begin position="49"/>
        <end position="67"/>
    </location>
</feature>
<evidence type="ECO:0000313" key="2">
    <source>
        <dbReference type="EMBL" id="KAA8909409.1"/>
    </source>
</evidence>
<dbReference type="InterPro" id="IPR035979">
    <property type="entry name" value="RBD_domain_sf"/>
</dbReference>
<sequence>MLAVETKALVLIPATPNLATTGETTTEDETNLAASVVVARTRMAATIRTGDTTATSPAIHPSSSHRVTASERETEIESGTENARAGAGQFPTAVSRRGRNKEKQQEAERSVSSPPRFRSPYRSSNNNNRVASAFSIPSPPRQPRVEPRGDSRRGYDTYRAPAHVIPCIDEDTLPTPPRTSAPRPPYDALQRNVKVAREAPTVQSAYHAMASKYGEVTMVKLGNDEGTFAYVHFRYHREAGRCVAARQDTNWSTRVVTEEMGDSDWVDVRRGGARGYGGGRRGGRGREWRGNQGGNWGWGGPAPRERDDWRMDNRDDRGGEDDVPVRPHRESPPPDRADLDEI</sequence>
<evidence type="ECO:0000313" key="3">
    <source>
        <dbReference type="Proteomes" id="UP000326924"/>
    </source>
</evidence>
<name>A0A5J5F0N5_9PEZI</name>
<comment type="caution">
    <text evidence="2">The sequence shown here is derived from an EMBL/GenBank/DDBJ whole genome shotgun (WGS) entry which is preliminary data.</text>
</comment>
<protein>
    <recommendedName>
        <fullName evidence="4">RRM domain-containing protein</fullName>
    </recommendedName>
</protein>
<gene>
    <name evidence="2" type="ORF">FN846DRAFT_942643</name>
</gene>
<dbReference type="InParanoid" id="A0A5J5F0N5"/>
<dbReference type="EMBL" id="VXIS01000058">
    <property type="protein sequence ID" value="KAA8909409.1"/>
    <property type="molecule type" value="Genomic_DNA"/>
</dbReference>
<feature type="compositionally biased region" description="Basic and acidic residues" evidence="1">
    <location>
        <begin position="303"/>
        <end position="317"/>
    </location>
</feature>
<feature type="compositionally biased region" description="Basic and acidic residues" evidence="1">
    <location>
        <begin position="143"/>
        <end position="156"/>
    </location>
</feature>
<dbReference type="AlphaFoldDB" id="A0A5J5F0N5"/>
<proteinExistence type="predicted"/>
<keyword evidence="3" id="KW-1185">Reference proteome</keyword>
<feature type="compositionally biased region" description="Basic and acidic residues" evidence="1">
    <location>
        <begin position="323"/>
        <end position="342"/>
    </location>
</feature>
<reference evidence="2 3" key="1">
    <citation type="submission" date="2019-09" db="EMBL/GenBank/DDBJ databases">
        <title>Draft genome of the ectomycorrhizal ascomycete Sphaerosporella brunnea.</title>
        <authorList>
            <consortium name="DOE Joint Genome Institute"/>
            <person name="Benucci G.M."/>
            <person name="Marozzi G."/>
            <person name="Antonielli L."/>
            <person name="Sanchez S."/>
            <person name="Marco P."/>
            <person name="Wang X."/>
            <person name="Falini L.B."/>
            <person name="Barry K."/>
            <person name="Haridas S."/>
            <person name="Lipzen A."/>
            <person name="Labutti K."/>
            <person name="Grigoriev I.V."/>
            <person name="Murat C."/>
            <person name="Martin F."/>
            <person name="Albertini E."/>
            <person name="Donnini D."/>
            <person name="Bonito G."/>
        </authorList>
    </citation>
    <scope>NUCLEOTIDE SEQUENCE [LARGE SCALE GENOMIC DNA]</scope>
    <source>
        <strain evidence="2 3">Sb_GMNB300</strain>
    </source>
</reference>
<evidence type="ECO:0000256" key="1">
    <source>
        <dbReference type="SAM" id="MobiDB-lite"/>
    </source>
</evidence>
<feature type="compositionally biased region" description="Low complexity" evidence="1">
    <location>
        <begin position="110"/>
        <end position="129"/>
    </location>
</feature>
<dbReference type="Gene3D" id="3.30.70.330">
    <property type="match status" value="1"/>
</dbReference>
<accession>A0A5J5F0N5</accession>
<dbReference type="InterPro" id="IPR012677">
    <property type="entry name" value="Nucleotide-bd_a/b_plait_sf"/>
</dbReference>
<feature type="compositionally biased region" description="Gly residues" evidence="1">
    <location>
        <begin position="291"/>
        <end position="300"/>
    </location>
</feature>
<feature type="region of interest" description="Disordered" evidence="1">
    <location>
        <begin position="270"/>
        <end position="342"/>
    </location>
</feature>
<evidence type="ECO:0008006" key="4">
    <source>
        <dbReference type="Google" id="ProtNLM"/>
    </source>
</evidence>
<dbReference type="SUPFAM" id="SSF54928">
    <property type="entry name" value="RNA-binding domain, RBD"/>
    <property type="match status" value="1"/>
</dbReference>
<dbReference type="GO" id="GO:0003676">
    <property type="term" value="F:nucleic acid binding"/>
    <property type="evidence" value="ECO:0007669"/>
    <property type="project" value="InterPro"/>
</dbReference>